<gene>
    <name evidence="5" type="primary">bcgIB</name>
    <name evidence="5" type="ORF">TEMA_28940</name>
</gene>
<dbReference type="EMBL" id="CP101637">
    <property type="protein sequence ID" value="WMT82479.1"/>
    <property type="molecule type" value="Genomic_DNA"/>
</dbReference>
<dbReference type="Gene3D" id="3.90.220.20">
    <property type="entry name" value="DNA methylase specificity domains"/>
    <property type="match status" value="2"/>
</dbReference>
<evidence type="ECO:0000259" key="4">
    <source>
        <dbReference type="Pfam" id="PF01420"/>
    </source>
</evidence>
<accession>A0ABY9Q5F6</accession>
<organism evidence="5 6">
    <name type="scientific">Terrisporobacter mayombei</name>
    <dbReference type="NCBI Taxonomy" id="1541"/>
    <lineage>
        <taxon>Bacteria</taxon>
        <taxon>Bacillati</taxon>
        <taxon>Bacillota</taxon>
        <taxon>Clostridia</taxon>
        <taxon>Peptostreptococcales</taxon>
        <taxon>Peptostreptococcaceae</taxon>
        <taxon>Terrisporobacter</taxon>
    </lineage>
</organism>
<keyword evidence="2" id="KW-0680">Restriction system</keyword>
<proteinExistence type="inferred from homology"/>
<comment type="similarity">
    <text evidence="1">Belongs to the type-I restriction system S methylase family.</text>
</comment>
<evidence type="ECO:0000313" key="6">
    <source>
        <dbReference type="Proteomes" id="UP001235030"/>
    </source>
</evidence>
<feature type="domain" description="Type I restriction modification DNA specificity" evidence="4">
    <location>
        <begin position="6"/>
        <end position="162"/>
    </location>
</feature>
<keyword evidence="6" id="KW-1185">Reference proteome</keyword>
<reference evidence="5 6" key="1">
    <citation type="submission" date="2022-07" db="EMBL/GenBank/DDBJ databases">
        <title>Genome sequence of Terrisporobacter mayombei DSM6539.</title>
        <authorList>
            <person name="Boeer T."/>
            <person name="Bengelsdorf F.R."/>
            <person name="Daniel R."/>
            <person name="Poehlein A."/>
        </authorList>
    </citation>
    <scope>NUCLEOTIDE SEQUENCE [LARGE SCALE GENOMIC DNA]</scope>
    <source>
        <strain evidence="5 6">DSM 6539</strain>
    </source>
</reference>
<dbReference type="InterPro" id="IPR000055">
    <property type="entry name" value="Restrct_endonuc_typeI_TRD"/>
</dbReference>
<keyword evidence="5" id="KW-0378">Hydrolase</keyword>
<evidence type="ECO:0000256" key="3">
    <source>
        <dbReference type="ARBA" id="ARBA00023125"/>
    </source>
</evidence>
<feature type="domain" description="Type I restriction modification DNA specificity" evidence="4">
    <location>
        <begin position="183"/>
        <end position="337"/>
    </location>
</feature>
<protein>
    <submittedName>
        <fullName evidence="5">Restriction enzyme BgcI subunit beta</fullName>
        <ecNumber evidence="5">3.1.21.-</ecNumber>
    </submittedName>
</protein>
<keyword evidence="3" id="KW-0238">DNA-binding</keyword>
<dbReference type="GO" id="GO:0016787">
    <property type="term" value="F:hydrolase activity"/>
    <property type="evidence" value="ECO:0007669"/>
    <property type="project" value="UniProtKB-KW"/>
</dbReference>
<dbReference type="SUPFAM" id="SSF116734">
    <property type="entry name" value="DNA methylase specificity domain"/>
    <property type="match status" value="2"/>
</dbReference>
<dbReference type="InterPro" id="IPR044946">
    <property type="entry name" value="Restrct_endonuc_typeI_TRD_sf"/>
</dbReference>
<dbReference type="EC" id="3.1.21.-" evidence="5"/>
<dbReference type="RefSeq" id="WP_228106399.1">
    <property type="nucleotide sequence ID" value="NZ_CP101637.1"/>
</dbReference>
<evidence type="ECO:0000256" key="2">
    <source>
        <dbReference type="ARBA" id="ARBA00022747"/>
    </source>
</evidence>
<sequence length="347" mass="41246">MKLSDREWKKFKICDIFNIDSGKDINEGEIIEGNIPYITATSFDNGVKHFVSNINKTLERNVISVNRTGSVGYAFYHKYEALYSNNCRKLKFKKQVNQFVALFLTNQIMQQKIKYNYGYIMGTERLNKQYITLPVNEKNEPDYAFMEDYIKQKYEIREKKYNKYVKESIKELKCKKIIPLSEKKWEGFSIDDLFYIKSGKRLTKKNMIEGNMPFIGSIDSNNGITNFISNINNSLDSNVLGVNYNGSVCEVFYHPYECIFSDDVKHISLKNIQGNKYIYLFFKSIIYKQKIKYTYGYKFNENRMKRQIIMVPVNDKNEPDYEYMEQYIKNTMKQKYNKYININQETC</sequence>
<dbReference type="Pfam" id="PF01420">
    <property type="entry name" value="Methylase_S"/>
    <property type="match status" value="2"/>
</dbReference>
<name>A0ABY9Q5F6_9FIRM</name>
<evidence type="ECO:0000256" key="1">
    <source>
        <dbReference type="ARBA" id="ARBA00010923"/>
    </source>
</evidence>
<evidence type="ECO:0000313" key="5">
    <source>
        <dbReference type="EMBL" id="WMT82479.1"/>
    </source>
</evidence>
<dbReference type="Proteomes" id="UP001235030">
    <property type="component" value="Chromosome"/>
</dbReference>